<dbReference type="HOGENOM" id="CLU_580149_0_0_1"/>
<feature type="region of interest" description="Disordered" evidence="1">
    <location>
        <begin position="1"/>
        <end position="38"/>
    </location>
</feature>
<feature type="region of interest" description="Disordered" evidence="1">
    <location>
        <begin position="403"/>
        <end position="437"/>
    </location>
</feature>
<feature type="compositionally biased region" description="Basic residues" evidence="1">
    <location>
        <begin position="15"/>
        <end position="27"/>
    </location>
</feature>
<gene>
    <name evidence="2" type="ORF">MELLADRAFT_70324</name>
</gene>
<name>F4SEI4_MELLP</name>
<keyword evidence="3" id="KW-1185">Reference proteome</keyword>
<dbReference type="VEuPathDB" id="FungiDB:MELLADRAFT_70324"/>
<dbReference type="AlphaFoldDB" id="F4SEI4"/>
<dbReference type="GeneID" id="18931494"/>
<organism evidence="3">
    <name type="scientific">Melampsora larici-populina (strain 98AG31 / pathotype 3-4-7)</name>
    <name type="common">Poplar leaf rust fungus</name>
    <dbReference type="NCBI Taxonomy" id="747676"/>
    <lineage>
        <taxon>Eukaryota</taxon>
        <taxon>Fungi</taxon>
        <taxon>Dikarya</taxon>
        <taxon>Basidiomycota</taxon>
        <taxon>Pucciniomycotina</taxon>
        <taxon>Pucciniomycetes</taxon>
        <taxon>Pucciniales</taxon>
        <taxon>Melampsoraceae</taxon>
        <taxon>Melampsora</taxon>
    </lineage>
</organism>
<reference evidence="3" key="1">
    <citation type="journal article" date="2011" name="Proc. Natl. Acad. Sci. U.S.A.">
        <title>Obligate biotrophy features unraveled by the genomic analysis of rust fungi.</title>
        <authorList>
            <person name="Duplessis S."/>
            <person name="Cuomo C.A."/>
            <person name="Lin Y.-C."/>
            <person name="Aerts A."/>
            <person name="Tisserant E."/>
            <person name="Veneault-Fourrey C."/>
            <person name="Joly D.L."/>
            <person name="Hacquard S."/>
            <person name="Amselem J."/>
            <person name="Cantarel B.L."/>
            <person name="Chiu R."/>
            <person name="Coutinho P.M."/>
            <person name="Feau N."/>
            <person name="Field M."/>
            <person name="Frey P."/>
            <person name="Gelhaye E."/>
            <person name="Goldberg J."/>
            <person name="Grabherr M.G."/>
            <person name="Kodira C.D."/>
            <person name="Kohler A."/>
            <person name="Kuees U."/>
            <person name="Lindquist E.A."/>
            <person name="Lucas S.M."/>
            <person name="Mago R."/>
            <person name="Mauceli E."/>
            <person name="Morin E."/>
            <person name="Murat C."/>
            <person name="Pangilinan J.L."/>
            <person name="Park R."/>
            <person name="Pearson M."/>
            <person name="Quesneville H."/>
            <person name="Rouhier N."/>
            <person name="Sakthikumar S."/>
            <person name="Salamov A.A."/>
            <person name="Schmutz J."/>
            <person name="Selles B."/>
            <person name="Shapiro H."/>
            <person name="Tanguay P."/>
            <person name="Tuskan G.A."/>
            <person name="Henrissat B."/>
            <person name="Van de Peer Y."/>
            <person name="Rouze P."/>
            <person name="Ellis J.G."/>
            <person name="Dodds P.N."/>
            <person name="Schein J.E."/>
            <person name="Zhong S."/>
            <person name="Hamelin R.C."/>
            <person name="Grigoriev I.V."/>
            <person name="Szabo L.J."/>
            <person name="Martin F."/>
        </authorList>
    </citation>
    <scope>NUCLEOTIDE SEQUENCE [LARGE SCALE GENOMIC DNA]</scope>
    <source>
        <strain evidence="3">98AG31 / pathotype 3-4-7</strain>
    </source>
</reference>
<dbReference type="InParanoid" id="F4SEI4"/>
<dbReference type="EMBL" id="GL883469">
    <property type="protein sequence ID" value="EGF96942.1"/>
    <property type="molecule type" value="Genomic_DNA"/>
</dbReference>
<accession>F4SEI4</accession>
<evidence type="ECO:0000313" key="2">
    <source>
        <dbReference type="EMBL" id="EGF96942.1"/>
    </source>
</evidence>
<feature type="compositionally biased region" description="Polar residues" evidence="1">
    <location>
        <begin position="419"/>
        <end position="434"/>
    </location>
</feature>
<dbReference type="RefSeq" id="XP_007419788.1">
    <property type="nucleotide sequence ID" value="XM_007419726.1"/>
</dbReference>
<proteinExistence type="predicted"/>
<sequence length="524" mass="58820">MNTRSRNYATNPRSPPKRRKRTAKKKTKTEPELVFPSLTDLPPLPVSPLFTPFSDLPPLPPSLTYTLPSPTLSKSKNPENIVLSIPFKPTSPVLNPSSSPPLPPKSPISPLFLEPSVAYELSTNLVEPTSELNTSFIESTSKSIIEPTSTPIENVSPISTISELASGFAGLNFESNTPIPTNTRPISLLYYPSSLSETPFRTSETIFQPDPVRPVRPVTMSIPSTLTPEQCALDEINQSIRNIGNNIQFPHLEKNGSNFIDWKKSTVRAMKAMIRINNYWDSPQPLITRLINHHLDLNETDIIAHMSAIDATMSELESTGFTWTTDSLKGLLYQLRMPAEMTKEINKELDNKYDDNKPNFKIEDIKSAIQIHLTREKTASETISINNLSTSIEAFSLRTPQRLQSHNRPNTPVRFMTPPNRSTQFQSPYRSTPMSADLKARWRRGPEPITHKNEARLASEKKPLSIPVSAHPNVKAGIIQCFFCGQWGHSYRDNNFKACKVFMNRGDRTGAAYNDWRKLGCSLP</sequence>
<protein>
    <submittedName>
        <fullName evidence="2">Uncharacterized protein</fullName>
    </submittedName>
</protein>
<dbReference type="Proteomes" id="UP000001072">
    <property type="component" value="Unassembled WGS sequence"/>
</dbReference>
<dbReference type="KEGG" id="mlr:MELLADRAFT_70324"/>
<evidence type="ECO:0000313" key="3">
    <source>
        <dbReference type="Proteomes" id="UP000001072"/>
    </source>
</evidence>
<evidence type="ECO:0000256" key="1">
    <source>
        <dbReference type="SAM" id="MobiDB-lite"/>
    </source>
</evidence>